<feature type="non-terminal residue" evidence="1">
    <location>
        <position position="1"/>
    </location>
</feature>
<dbReference type="AlphaFoldDB" id="A0A699W4J3"/>
<feature type="non-terminal residue" evidence="1">
    <location>
        <position position="61"/>
    </location>
</feature>
<comment type="caution">
    <text evidence="1">The sequence shown here is derived from an EMBL/GenBank/DDBJ whole genome shotgun (WGS) entry which is preliminary data.</text>
</comment>
<proteinExistence type="predicted"/>
<name>A0A699W4J3_TANCI</name>
<organism evidence="1">
    <name type="scientific">Tanacetum cinerariifolium</name>
    <name type="common">Dalmatian daisy</name>
    <name type="synonym">Chrysanthemum cinerariifolium</name>
    <dbReference type="NCBI Taxonomy" id="118510"/>
    <lineage>
        <taxon>Eukaryota</taxon>
        <taxon>Viridiplantae</taxon>
        <taxon>Streptophyta</taxon>
        <taxon>Embryophyta</taxon>
        <taxon>Tracheophyta</taxon>
        <taxon>Spermatophyta</taxon>
        <taxon>Magnoliopsida</taxon>
        <taxon>eudicotyledons</taxon>
        <taxon>Gunneridae</taxon>
        <taxon>Pentapetalae</taxon>
        <taxon>asterids</taxon>
        <taxon>campanulids</taxon>
        <taxon>Asterales</taxon>
        <taxon>Asteraceae</taxon>
        <taxon>Asteroideae</taxon>
        <taxon>Anthemideae</taxon>
        <taxon>Anthemidinae</taxon>
        <taxon>Tanacetum</taxon>
    </lineage>
</organism>
<evidence type="ECO:0000313" key="1">
    <source>
        <dbReference type="EMBL" id="GFD42187.1"/>
    </source>
</evidence>
<sequence length="61" mass="5644">VDGAVDLIRTIDALVRESIIGGGGGGGSGVNIVGDTAVGSGCSSAGNTTSAGGRYSGYSGP</sequence>
<accession>A0A699W4J3</accession>
<gene>
    <name evidence="1" type="ORF">Tci_914156</name>
</gene>
<protein>
    <submittedName>
        <fullName evidence="1">Uncharacterized protein</fullName>
    </submittedName>
</protein>
<reference evidence="1" key="1">
    <citation type="journal article" date="2019" name="Sci. Rep.">
        <title>Draft genome of Tanacetum cinerariifolium, the natural source of mosquito coil.</title>
        <authorList>
            <person name="Yamashiro T."/>
            <person name="Shiraishi A."/>
            <person name="Satake H."/>
            <person name="Nakayama K."/>
        </authorList>
    </citation>
    <scope>NUCLEOTIDE SEQUENCE</scope>
</reference>
<dbReference type="EMBL" id="BKCJ011568438">
    <property type="protein sequence ID" value="GFD42187.1"/>
    <property type="molecule type" value="Genomic_DNA"/>
</dbReference>